<dbReference type="PANTHER" id="PTHR30096:SF0">
    <property type="entry name" value="4,5-DOPA DIOXYGENASE EXTRADIOL-LIKE PROTEIN"/>
    <property type="match status" value="1"/>
</dbReference>
<dbReference type="Pfam" id="PF02900">
    <property type="entry name" value="LigB"/>
    <property type="match status" value="1"/>
</dbReference>
<organism evidence="8 9">
    <name type="scientific">Ceratopteris richardii</name>
    <name type="common">Triangle waterfern</name>
    <dbReference type="NCBI Taxonomy" id="49495"/>
    <lineage>
        <taxon>Eukaryota</taxon>
        <taxon>Viridiplantae</taxon>
        <taxon>Streptophyta</taxon>
        <taxon>Embryophyta</taxon>
        <taxon>Tracheophyta</taxon>
        <taxon>Polypodiopsida</taxon>
        <taxon>Polypodiidae</taxon>
        <taxon>Polypodiales</taxon>
        <taxon>Pteridineae</taxon>
        <taxon>Pteridaceae</taxon>
        <taxon>Parkerioideae</taxon>
        <taxon>Ceratopteris</taxon>
    </lineage>
</organism>
<evidence type="ECO:0000259" key="7">
    <source>
        <dbReference type="Pfam" id="PF02900"/>
    </source>
</evidence>
<dbReference type="InterPro" id="IPR014436">
    <property type="entry name" value="Extradiol_dOase_DODA"/>
</dbReference>
<feature type="domain" description="Extradiol ring-cleavage dioxygenase class III enzyme subunit B" evidence="7">
    <location>
        <begin position="4"/>
        <end position="249"/>
    </location>
</feature>
<evidence type="ECO:0000256" key="5">
    <source>
        <dbReference type="ARBA" id="ARBA00022964"/>
    </source>
</evidence>
<dbReference type="OMA" id="RTWISHT"/>
<dbReference type="SUPFAM" id="SSF53213">
    <property type="entry name" value="LigB-like"/>
    <property type="match status" value="1"/>
</dbReference>
<comment type="similarity">
    <text evidence="2">Belongs to the DODA-type extradiol aromatic ring-opening dioxygenase family.</text>
</comment>
<dbReference type="Gene3D" id="3.40.830.10">
    <property type="entry name" value="LigB-like"/>
    <property type="match status" value="1"/>
</dbReference>
<proteinExistence type="inferred from homology"/>
<keyword evidence="3" id="KW-0479">Metal-binding</keyword>
<accession>A0A8T2RPG5</accession>
<protein>
    <recommendedName>
        <fullName evidence="7">Extradiol ring-cleavage dioxygenase class III enzyme subunit B domain-containing protein</fullName>
    </recommendedName>
</protein>
<evidence type="ECO:0000256" key="4">
    <source>
        <dbReference type="ARBA" id="ARBA00022833"/>
    </source>
</evidence>
<sequence length="314" mass="35110">MDPVYISHGSPMLPLEDIPARDFLRQWRRYLTEKPKAIVAVSAHWNTSYPSVTTATQNTTIRDFYGFPAELYKLEYKTRGSPELARQVKSLLQAGGFSVVQEDTKWGLDHGAWVPLYLMYPDADIPVIQLSVQPHKGGLHHYKMGKALSSLQDEGVLIMASGSATHNLRYISSSSETPSWFSEFDDWLNDALCNGRFEEVIEFEKYAPNAKKVHPSPEHFYPLLVALGAAGKNAKAQRIHASWAHSALSMACFSFKPTLLQKTIENQDGVANTLSSSSYESPASGCRDNSIDGDLRRRGSFLGRFIGRVMNVHR</sequence>
<evidence type="ECO:0000256" key="1">
    <source>
        <dbReference type="ARBA" id="ARBA00001947"/>
    </source>
</evidence>
<keyword evidence="5" id="KW-0223">Dioxygenase</keyword>
<dbReference type="AlphaFoldDB" id="A0A8T2RPG5"/>
<keyword evidence="6" id="KW-0560">Oxidoreductase</keyword>
<evidence type="ECO:0000256" key="2">
    <source>
        <dbReference type="ARBA" id="ARBA00007581"/>
    </source>
</evidence>
<dbReference type="CDD" id="cd07363">
    <property type="entry name" value="45_DOPA_Dioxygenase"/>
    <property type="match status" value="1"/>
</dbReference>
<dbReference type="PANTHER" id="PTHR30096">
    <property type="entry name" value="4,5-DOPA DIOXYGENASE EXTRADIOL-LIKE PROTEIN"/>
    <property type="match status" value="1"/>
</dbReference>
<dbReference type="GO" id="GO:0016702">
    <property type="term" value="F:oxidoreductase activity, acting on single donors with incorporation of molecular oxygen, incorporation of two atoms of oxygen"/>
    <property type="evidence" value="ECO:0007669"/>
    <property type="project" value="UniProtKB-ARBA"/>
</dbReference>
<dbReference type="GO" id="GO:0008198">
    <property type="term" value="F:ferrous iron binding"/>
    <property type="evidence" value="ECO:0007669"/>
    <property type="project" value="InterPro"/>
</dbReference>
<evidence type="ECO:0000256" key="3">
    <source>
        <dbReference type="ARBA" id="ARBA00022723"/>
    </source>
</evidence>
<dbReference type="EMBL" id="CM035431">
    <property type="protein sequence ID" value="KAH7297398.1"/>
    <property type="molecule type" value="Genomic_DNA"/>
</dbReference>
<dbReference type="GO" id="GO:0008270">
    <property type="term" value="F:zinc ion binding"/>
    <property type="evidence" value="ECO:0007669"/>
    <property type="project" value="InterPro"/>
</dbReference>
<dbReference type="PIRSF" id="PIRSF006157">
    <property type="entry name" value="Doxgns_DODA"/>
    <property type="match status" value="1"/>
</dbReference>
<evidence type="ECO:0000256" key="6">
    <source>
        <dbReference type="ARBA" id="ARBA00023002"/>
    </source>
</evidence>
<comment type="caution">
    <text evidence="8">The sequence shown here is derived from an EMBL/GenBank/DDBJ whole genome shotgun (WGS) entry which is preliminary data.</text>
</comment>
<name>A0A8T2RPG5_CERRI</name>
<dbReference type="OrthoDB" id="7396853at2759"/>
<gene>
    <name evidence="8" type="ORF">KP509_26G067800</name>
</gene>
<dbReference type="Proteomes" id="UP000825935">
    <property type="component" value="Chromosome 26"/>
</dbReference>
<evidence type="ECO:0000313" key="9">
    <source>
        <dbReference type="Proteomes" id="UP000825935"/>
    </source>
</evidence>
<keyword evidence="4" id="KW-0862">Zinc</keyword>
<keyword evidence="9" id="KW-1185">Reference proteome</keyword>
<reference evidence="8" key="1">
    <citation type="submission" date="2021-08" db="EMBL/GenBank/DDBJ databases">
        <title>WGS assembly of Ceratopteris richardii.</title>
        <authorList>
            <person name="Marchant D.B."/>
            <person name="Chen G."/>
            <person name="Jenkins J."/>
            <person name="Shu S."/>
            <person name="Leebens-Mack J."/>
            <person name="Grimwood J."/>
            <person name="Schmutz J."/>
            <person name="Soltis P."/>
            <person name="Soltis D."/>
            <person name="Chen Z.-H."/>
        </authorList>
    </citation>
    <scope>NUCLEOTIDE SEQUENCE</scope>
    <source>
        <strain evidence="8">Whitten #5841</strain>
        <tissue evidence="8">Leaf</tissue>
    </source>
</reference>
<dbReference type="InterPro" id="IPR004183">
    <property type="entry name" value="Xdiol_dOase_suB"/>
</dbReference>
<evidence type="ECO:0000313" key="8">
    <source>
        <dbReference type="EMBL" id="KAH7297398.1"/>
    </source>
</evidence>
<comment type="cofactor">
    <cofactor evidence="1">
        <name>Zn(2+)</name>
        <dbReference type="ChEBI" id="CHEBI:29105"/>
    </cofactor>
</comment>